<reference evidence="2 3" key="1">
    <citation type="submission" date="2022-03" db="EMBL/GenBank/DDBJ databases">
        <authorList>
            <person name="Macdonald S."/>
            <person name="Ahmed S."/>
            <person name="Newling K."/>
        </authorList>
    </citation>
    <scope>NUCLEOTIDE SEQUENCE [LARGE SCALE GENOMIC DNA]</scope>
</reference>
<keyword evidence="3" id="KW-1185">Reference proteome</keyword>
<dbReference type="Proteomes" id="UP001642260">
    <property type="component" value="Unassembled WGS sequence"/>
</dbReference>
<evidence type="ECO:0000256" key="1">
    <source>
        <dbReference type="SAM" id="MobiDB-lite"/>
    </source>
</evidence>
<feature type="region of interest" description="Disordered" evidence="1">
    <location>
        <begin position="19"/>
        <end position="59"/>
    </location>
</feature>
<gene>
    <name evidence="2" type="ORF">ERUC_LOCUS34598</name>
</gene>
<comment type="caution">
    <text evidence="2">The sequence shown here is derived from an EMBL/GenBank/DDBJ whole genome shotgun (WGS) entry which is preliminary data.</text>
</comment>
<dbReference type="EMBL" id="CAKOAT010541821">
    <property type="protein sequence ID" value="CAH8382115.1"/>
    <property type="molecule type" value="Genomic_DNA"/>
</dbReference>
<dbReference type="AlphaFoldDB" id="A0ABC8LER0"/>
<evidence type="ECO:0000313" key="3">
    <source>
        <dbReference type="Proteomes" id="UP001642260"/>
    </source>
</evidence>
<evidence type="ECO:0000313" key="2">
    <source>
        <dbReference type="EMBL" id="CAH8382115.1"/>
    </source>
</evidence>
<protein>
    <submittedName>
        <fullName evidence="2">Uncharacterized protein</fullName>
    </submittedName>
</protein>
<organism evidence="2 3">
    <name type="scientific">Eruca vesicaria subsp. sativa</name>
    <name type="common">Garden rocket</name>
    <name type="synonym">Eruca sativa</name>
    <dbReference type="NCBI Taxonomy" id="29727"/>
    <lineage>
        <taxon>Eukaryota</taxon>
        <taxon>Viridiplantae</taxon>
        <taxon>Streptophyta</taxon>
        <taxon>Embryophyta</taxon>
        <taxon>Tracheophyta</taxon>
        <taxon>Spermatophyta</taxon>
        <taxon>Magnoliopsida</taxon>
        <taxon>eudicotyledons</taxon>
        <taxon>Gunneridae</taxon>
        <taxon>Pentapetalae</taxon>
        <taxon>rosids</taxon>
        <taxon>malvids</taxon>
        <taxon>Brassicales</taxon>
        <taxon>Brassicaceae</taxon>
        <taxon>Brassiceae</taxon>
        <taxon>Eruca</taxon>
    </lineage>
</organism>
<name>A0ABC8LER0_ERUVS</name>
<sequence>MKSEDEKMLFGNATCAKKAKLRALRDKEDSGREVEEVESTEKGESSENGRSDNEQTVEDSFALRLLVI</sequence>
<feature type="compositionally biased region" description="Basic and acidic residues" evidence="1">
    <location>
        <begin position="23"/>
        <end position="53"/>
    </location>
</feature>
<proteinExistence type="predicted"/>
<accession>A0ABC8LER0</accession>